<dbReference type="Proteomes" id="UP001228905">
    <property type="component" value="Unassembled WGS sequence"/>
</dbReference>
<evidence type="ECO:0000313" key="3">
    <source>
        <dbReference type="Proteomes" id="UP001228905"/>
    </source>
</evidence>
<name>A0ABU0INH3_9CAUL</name>
<dbReference type="EMBL" id="JAUSVS010000002">
    <property type="protein sequence ID" value="MDQ0463555.1"/>
    <property type="molecule type" value="Genomic_DNA"/>
</dbReference>
<comment type="caution">
    <text evidence="2">The sequence shown here is derived from an EMBL/GenBank/DDBJ whole genome shotgun (WGS) entry which is preliminary data.</text>
</comment>
<accession>A0ABU0INH3</accession>
<keyword evidence="3" id="KW-1185">Reference proteome</keyword>
<proteinExistence type="predicted"/>
<gene>
    <name evidence="2" type="ORF">QO010_001326</name>
</gene>
<sequence length="260" mass="27216">MKLTYLTKAVAALALILAPMAGPAGAAGPTGSVPAGVSTADASFQRLLGGQEQLRGSRLLTARDLEASLDQSYASGMNDLFNQVAGNAKLASESKGTKGDVQGLKAFEDLAQVHEATLNKEADANDDFMGRIQSGDVLIDARLVAGWPVRDQQAFKAFLSPKAVGSYPSLSKLTAIPQEPQRLALAGPTATQCSAAIPCIAPCYAQQWTACVNCIMQATAKAKTAWAQYQSCKGGAGKPKWMPLKVWQAGCLTKFIAVLA</sequence>
<organism evidence="2 3">
    <name type="scientific">Caulobacter ginsengisoli</name>
    <dbReference type="NCBI Taxonomy" id="400775"/>
    <lineage>
        <taxon>Bacteria</taxon>
        <taxon>Pseudomonadati</taxon>
        <taxon>Pseudomonadota</taxon>
        <taxon>Alphaproteobacteria</taxon>
        <taxon>Caulobacterales</taxon>
        <taxon>Caulobacteraceae</taxon>
        <taxon>Caulobacter</taxon>
    </lineage>
</organism>
<protein>
    <recommendedName>
        <fullName evidence="4">DUF3347 domain-containing protein</fullName>
    </recommendedName>
</protein>
<feature type="chain" id="PRO_5047493393" description="DUF3347 domain-containing protein" evidence="1">
    <location>
        <begin position="27"/>
        <end position="260"/>
    </location>
</feature>
<keyword evidence="1" id="KW-0732">Signal</keyword>
<evidence type="ECO:0000313" key="2">
    <source>
        <dbReference type="EMBL" id="MDQ0463555.1"/>
    </source>
</evidence>
<reference evidence="2 3" key="1">
    <citation type="submission" date="2023-07" db="EMBL/GenBank/DDBJ databases">
        <title>Genomic Encyclopedia of Type Strains, Phase IV (KMG-IV): sequencing the most valuable type-strain genomes for metagenomic binning, comparative biology and taxonomic classification.</title>
        <authorList>
            <person name="Goeker M."/>
        </authorList>
    </citation>
    <scope>NUCLEOTIDE SEQUENCE [LARGE SCALE GENOMIC DNA]</scope>
    <source>
        <strain evidence="2 3">DSM 18695</strain>
    </source>
</reference>
<evidence type="ECO:0000256" key="1">
    <source>
        <dbReference type="SAM" id="SignalP"/>
    </source>
</evidence>
<dbReference type="RefSeq" id="WP_307347571.1">
    <property type="nucleotide sequence ID" value="NZ_JAUSVS010000002.1"/>
</dbReference>
<evidence type="ECO:0008006" key="4">
    <source>
        <dbReference type="Google" id="ProtNLM"/>
    </source>
</evidence>
<feature type="signal peptide" evidence="1">
    <location>
        <begin position="1"/>
        <end position="26"/>
    </location>
</feature>